<sequence>MMMDNSPARIVDPQDPELSPERLKERFGRDFFRDFDIDDPNLNTHFHEVIDLMVQKCPVAHSKVGTGYYVFSTEEAVRKIGQDWQTFSSAKGYIPNRPDDMPLMIPVEQDPPNHTAWRRVLNPHMGPKVMDAIRDDVAREVNALIDKFIDRGECEFIGEMAGLLPGRAFFIYVLGVPVVDLPELVHDVDKSLFGPLDERTAYHKKVYDYLEKFLKEREAMEPQGDIVDTILKGVTYGDGSEASWEHKVSVVLDLTYGGISTTIYALGSTARHLADHPEQRQQLLDNPEWIENAVEEFVRAYSPVVAMGRTCTRDTEVEGVQLKEGDYVMMGFSSAGRDPRTIADPKALNFAEPTIHHPTFGVGPHRCIGSHLARMELAVFTREWLRRIPHFRVKAGTEPVYETGFLRAMSSLWLSWDK</sequence>
<dbReference type="GO" id="GO:0005506">
    <property type="term" value="F:iron ion binding"/>
    <property type="evidence" value="ECO:0007669"/>
    <property type="project" value="InterPro"/>
</dbReference>
<dbReference type="PANTHER" id="PTHR46696:SF6">
    <property type="entry name" value="P450, PUTATIVE (EUROFUNG)-RELATED"/>
    <property type="match status" value="1"/>
</dbReference>
<dbReference type="Gene3D" id="1.10.630.10">
    <property type="entry name" value="Cytochrome P450"/>
    <property type="match status" value="1"/>
</dbReference>
<evidence type="ECO:0000313" key="4">
    <source>
        <dbReference type="Proteomes" id="UP000648075"/>
    </source>
</evidence>
<keyword evidence="2" id="KW-0408">Iron</keyword>
<dbReference type="SUPFAM" id="SSF48264">
    <property type="entry name" value="Cytochrome P450"/>
    <property type="match status" value="1"/>
</dbReference>
<dbReference type="Pfam" id="PF00067">
    <property type="entry name" value="p450"/>
    <property type="match status" value="1"/>
</dbReference>
<accession>A0A918PKF0</accession>
<dbReference type="InterPro" id="IPR002397">
    <property type="entry name" value="Cyt_P450_B"/>
</dbReference>
<dbReference type="InterPro" id="IPR001128">
    <property type="entry name" value="Cyt_P450"/>
</dbReference>
<comment type="similarity">
    <text evidence="1 2">Belongs to the cytochrome P450 family.</text>
</comment>
<dbReference type="PRINTS" id="PR00359">
    <property type="entry name" value="BP450"/>
</dbReference>
<keyword evidence="4" id="KW-1185">Reference proteome</keyword>
<keyword evidence="2" id="KW-0479">Metal-binding</keyword>
<keyword evidence="2" id="KW-0349">Heme</keyword>
<dbReference type="EMBL" id="BMZA01000015">
    <property type="protein sequence ID" value="GGZ13219.1"/>
    <property type="molecule type" value="Genomic_DNA"/>
</dbReference>
<evidence type="ECO:0000256" key="1">
    <source>
        <dbReference type="ARBA" id="ARBA00010617"/>
    </source>
</evidence>
<evidence type="ECO:0000313" key="3">
    <source>
        <dbReference type="EMBL" id="GGZ13219.1"/>
    </source>
</evidence>
<keyword evidence="2" id="KW-0503">Monooxygenase</keyword>
<dbReference type="AlphaFoldDB" id="A0A918PKF0"/>
<gene>
    <name evidence="3" type="ORF">GCM10011614_30470</name>
</gene>
<comment type="caution">
    <text evidence="3">The sequence shown here is derived from an EMBL/GenBank/DDBJ whole genome shotgun (WGS) entry which is preliminary data.</text>
</comment>
<dbReference type="PROSITE" id="PS00086">
    <property type="entry name" value="CYTOCHROME_P450"/>
    <property type="match status" value="1"/>
</dbReference>
<dbReference type="GO" id="GO:0020037">
    <property type="term" value="F:heme binding"/>
    <property type="evidence" value="ECO:0007669"/>
    <property type="project" value="InterPro"/>
</dbReference>
<dbReference type="InterPro" id="IPR036396">
    <property type="entry name" value="Cyt_P450_sf"/>
</dbReference>
<dbReference type="GO" id="GO:0016705">
    <property type="term" value="F:oxidoreductase activity, acting on paired donors, with incorporation or reduction of molecular oxygen"/>
    <property type="evidence" value="ECO:0007669"/>
    <property type="project" value="InterPro"/>
</dbReference>
<proteinExistence type="inferred from homology"/>
<reference evidence="3" key="1">
    <citation type="journal article" date="2014" name="Int. J. Syst. Evol. Microbiol.">
        <title>Complete genome sequence of Corynebacterium casei LMG S-19264T (=DSM 44701T), isolated from a smear-ripened cheese.</title>
        <authorList>
            <consortium name="US DOE Joint Genome Institute (JGI-PGF)"/>
            <person name="Walter F."/>
            <person name="Albersmeier A."/>
            <person name="Kalinowski J."/>
            <person name="Ruckert C."/>
        </authorList>
    </citation>
    <scope>NUCLEOTIDE SEQUENCE</scope>
    <source>
        <strain evidence="3">KCTC 32255</strain>
    </source>
</reference>
<keyword evidence="2" id="KW-0560">Oxidoreductase</keyword>
<evidence type="ECO:0000256" key="2">
    <source>
        <dbReference type="RuleBase" id="RU000461"/>
    </source>
</evidence>
<reference evidence="3" key="2">
    <citation type="submission" date="2020-09" db="EMBL/GenBank/DDBJ databases">
        <authorList>
            <person name="Sun Q."/>
            <person name="Kim S."/>
        </authorList>
    </citation>
    <scope>NUCLEOTIDE SEQUENCE</scope>
    <source>
        <strain evidence="3">KCTC 32255</strain>
    </source>
</reference>
<protein>
    <submittedName>
        <fullName evidence="3">Cytochrome P450</fullName>
    </submittedName>
</protein>
<dbReference type="InterPro" id="IPR017972">
    <property type="entry name" value="Cyt_P450_CS"/>
</dbReference>
<name>A0A918PKF0_9SPHN</name>
<organism evidence="3 4">
    <name type="scientific">Novosphingobium colocasiae</name>
    <dbReference type="NCBI Taxonomy" id="1256513"/>
    <lineage>
        <taxon>Bacteria</taxon>
        <taxon>Pseudomonadati</taxon>
        <taxon>Pseudomonadota</taxon>
        <taxon>Alphaproteobacteria</taxon>
        <taxon>Sphingomonadales</taxon>
        <taxon>Sphingomonadaceae</taxon>
        <taxon>Novosphingobium</taxon>
    </lineage>
</organism>
<dbReference type="PANTHER" id="PTHR46696">
    <property type="entry name" value="P450, PUTATIVE (EUROFUNG)-RELATED"/>
    <property type="match status" value="1"/>
</dbReference>
<dbReference type="Proteomes" id="UP000648075">
    <property type="component" value="Unassembled WGS sequence"/>
</dbReference>
<dbReference type="GO" id="GO:0004497">
    <property type="term" value="F:monooxygenase activity"/>
    <property type="evidence" value="ECO:0007669"/>
    <property type="project" value="UniProtKB-KW"/>
</dbReference>